<dbReference type="Proteomes" id="UP000439752">
    <property type="component" value="Unassembled WGS sequence"/>
</dbReference>
<organism evidence="2 3">
    <name type="scientific">Exiguobacterium oxidotolerans</name>
    <dbReference type="NCBI Taxonomy" id="223958"/>
    <lineage>
        <taxon>Bacteria</taxon>
        <taxon>Bacillati</taxon>
        <taxon>Bacillota</taxon>
        <taxon>Bacilli</taxon>
        <taxon>Bacillales</taxon>
        <taxon>Bacillales Family XII. Incertae Sedis</taxon>
        <taxon>Exiguobacterium</taxon>
    </lineage>
</organism>
<proteinExistence type="predicted"/>
<reference evidence="2 3" key="1">
    <citation type="submission" date="2019-10" db="EMBL/GenBank/DDBJ databases">
        <authorList>
            <person name="Karimi E."/>
        </authorList>
    </citation>
    <scope>NUCLEOTIDE SEQUENCE [LARGE SCALE GENOMIC DNA]</scope>
    <source>
        <strain evidence="2">Exiguobacterium sp. 9Y</strain>
    </source>
</reference>
<dbReference type="PROSITE" id="PS51725">
    <property type="entry name" value="ABM"/>
    <property type="match status" value="1"/>
</dbReference>
<keyword evidence="2" id="KW-0560">Oxidoreductase</keyword>
<dbReference type="AlphaFoldDB" id="A0A653IEJ4"/>
<accession>A0A653IEJ4</accession>
<dbReference type="Pfam" id="PF03992">
    <property type="entry name" value="ABM"/>
    <property type="match status" value="1"/>
</dbReference>
<dbReference type="Gene3D" id="3.30.70.100">
    <property type="match status" value="1"/>
</dbReference>
<dbReference type="InterPro" id="IPR011008">
    <property type="entry name" value="Dimeric_a/b-barrel"/>
</dbReference>
<evidence type="ECO:0000259" key="1">
    <source>
        <dbReference type="PROSITE" id="PS51725"/>
    </source>
</evidence>
<dbReference type="SUPFAM" id="SSF54909">
    <property type="entry name" value="Dimeric alpha+beta barrel"/>
    <property type="match status" value="1"/>
</dbReference>
<sequence length="99" mass="10857">MSYGIFGKFTTTAGQQEKLVELLLEAAASLEDEPSCLHYIVSVSDEADTVIVHEIWTSQASHKASLELPATRRLIEQARPLITGMERLLTFDPQGGKGL</sequence>
<gene>
    <name evidence="2" type="ORF">EXIGUO9Y_330091</name>
</gene>
<feature type="domain" description="ABM" evidence="1">
    <location>
        <begin position="3"/>
        <end position="91"/>
    </location>
</feature>
<protein>
    <submittedName>
        <fullName evidence="2">Antibiotic biosynthesis monooxygenase</fullName>
    </submittedName>
</protein>
<dbReference type="InterPro" id="IPR007138">
    <property type="entry name" value="ABM_dom"/>
</dbReference>
<dbReference type="EMBL" id="CABWKQ010000027">
    <property type="protein sequence ID" value="VWX37667.1"/>
    <property type="molecule type" value="Genomic_DNA"/>
</dbReference>
<name>A0A653IEJ4_9BACL</name>
<evidence type="ECO:0000313" key="3">
    <source>
        <dbReference type="Proteomes" id="UP000439752"/>
    </source>
</evidence>
<keyword evidence="3" id="KW-1185">Reference proteome</keyword>
<keyword evidence="2" id="KW-0503">Monooxygenase</keyword>
<evidence type="ECO:0000313" key="2">
    <source>
        <dbReference type="EMBL" id="VWX37667.1"/>
    </source>
</evidence>
<dbReference type="RefSeq" id="WP_159173646.1">
    <property type="nucleotide sequence ID" value="NZ_LR732312.1"/>
</dbReference>
<dbReference type="GO" id="GO:0004497">
    <property type="term" value="F:monooxygenase activity"/>
    <property type="evidence" value="ECO:0007669"/>
    <property type="project" value="UniProtKB-KW"/>
</dbReference>